<organism evidence="1 2">
    <name type="scientific">Cohnella zeiphila</name>
    <dbReference type="NCBI Taxonomy" id="2761120"/>
    <lineage>
        <taxon>Bacteria</taxon>
        <taxon>Bacillati</taxon>
        <taxon>Bacillota</taxon>
        <taxon>Bacilli</taxon>
        <taxon>Bacillales</taxon>
        <taxon>Paenibacillaceae</taxon>
        <taxon>Cohnella</taxon>
    </lineage>
</organism>
<dbReference type="InterPro" id="IPR017853">
    <property type="entry name" value="GH"/>
</dbReference>
<evidence type="ECO:0000313" key="2">
    <source>
        <dbReference type="Proteomes" id="UP000564644"/>
    </source>
</evidence>
<sequence>MSGYYSIEKADGRWTLKDGKGKPFYSLGVNCFNYGIGVPMEPMLAAKYGGPGWYARWAEAKLAGVRELGFNTLAAWHDNYFARLPLPKTIEARCSAKAKMVNRGWGGYGFPDVFDDSFRASAHAAMVETFYNKGADPAEDPTLIGLYTDNELHWWGTGGQWGMDNPGEGTNGTNLVEDYIRLPADASGKKAWVAFLKERYGTIERLNERWRAEYESFEDLLWIKEYRAAEEAYAADKLVFLGIIADTYFRTTKDILRLYDPNHLVLGCRMVGTSTPDIVLEAMARYVDVLSVNFYSFDLPAAWLDRAYELTGRPMMITEFSFGAGRSAGFDLITNGAQLTHVRDQKRRGESYREFVRQAAALPYMLGTHWFALYDFWDRQGLIGNYGLYDRNDELWTEFADAVRAAHGELAVR</sequence>
<protein>
    <recommendedName>
        <fullName evidence="3">Beta-agarase</fullName>
    </recommendedName>
</protein>
<keyword evidence="2" id="KW-1185">Reference proteome</keyword>
<dbReference type="SUPFAM" id="SSF51445">
    <property type="entry name" value="(Trans)glycosidases"/>
    <property type="match status" value="1"/>
</dbReference>
<dbReference type="AlphaFoldDB" id="A0A7X0SGL7"/>
<comment type="caution">
    <text evidence="1">The sequence shown here is derived from an EMBL/GenBank/DDBJ whole genome shotgun (WGS) entry which is preliminary data.</text>
</comment>
<gene>
    <name evidence="1" type="ORF">H7C18_01510</name>
</gene>
<dbReference type="RefSeq" id="WP_185127248.1">
    <property type="nucleotide sequence ID" value="NZ_JACJVO010000002.1"/>
</dbReference>
<evidence type="ECO:0008006" key="3">
    <source>
        <dbReference type="Google" id="ProtNLM"/>
    </source>
</evidence>
<accession>A0A7X0SGL7</accession>
<reference evidence="1 2" key="1">
    <citation type="submission" date="2020-08" db="EMBL/GenBank/DDBJ databases">
        <title>Cohnella phylogeny.</title>
        <authorList>
            <person name="Dunlap C."/>
        </authorList>
    </citation>
    <scope>NUCLEOTIDE SEQUENCE [LARGE SCALE GENOMIC DNA]</scope>
    <source>
        <strain evidence="1 2">CBP 2801</strain>
    </source>
</reference>
<dbReference type="EMBL" id="JACJVO010000002">
    <property type="protein sequence ID" value="MBB6729572.1"/>
    <property type="molecule type" value="Genomic_DNA"/>
</dbReference>
<dbReference type="Proteomes" id="UP000564644">
    <property type="component" value="Unassembled WGS sequence"/>
</dbReference>
<name>A0A7X0SGL7_9BACL</name>
<dbReference type="Gene3D" id="3.20.20.80">
    <property type="entry name" value="Glycosidases"/>
    <property type="match status" value="1"/>
</dbReference>
<proteinExistence type="predicted"/>
<evidence type="ECO:0000313" key="1">
    <source>
        <dbReference type="EMBL" id="MBB6729572.1"/>
    </source>
</evidence>